<feature type="transmembrane region" description="Helical" evidence="5">
    <location>
        <begin position="470"/>
        <end position="489"/>
    </location>
</feature>
<sequence>MSSQSAPSSHSAAIAAPPPASDGLLSKERIVAKPGFNRWLVPPAALAIHLCIGMAYGFSVFWLPLSKAVGIEQPLDCPADMGFFARMVATGCDWKVSALGWMYTLFFVLLGCSAALWGGWLERAGPRKAGVVSALCWCGGLVISAIGIKTHQIWLLWLGSGVIGGIGLGLGYISPVSTLIKWFPDRRGMATGMAIMGFGGGAMIGSPLADALMKRFATADSVGVFETFLVLAAGYFVFMMAGAFGYRVPPSGWQPAGWTPPPASQNAMITQQHVHASKVWGIPQFWLLWGVLCLNVSAGIGVIGMASPMLQEVFGGKLIGVDGGIKSLGEDQLKAIAAIAAGFTGLLSLFNIAGRFFWASTSDYIGRKMTYVVFFVLGFVLYAAAPSAGSAGSIAAFVAIFCVILSMYGGGFATIPAYLADLFGTQMVGAIHGRLLTAWATAGILGPVVVNYMRDYQLGLGLPPSQVYNTTMYILAAMLALGLLCNLLVRPIAQKHFMTPEELAREKALAHEKTGRNGEAAYSAEQMALVGRGGNPALVLAAWAAVGVPLAWGMWVTLQKAFVLFH</sequence>
<keyword evidence="2 5" id="KW-1133">Transmembrane helix</keyword>
<dbReference type="AlphaFoldDB" id="A0AAU9AIV6"/>
<dbReference type="GeneID" id="83065337"/>
<evidence type="ECO:0000256" key="3">
    <source>
        <dbReference type="ARBA" id="ARBA00023136"/>
    </source>
</evidence>
<dbReference type="PANTHER" id="PTHR11360:SF317">
    <property type="entry name" value="MAJOR FACILITATOR SUPERFAMILY (MFS) PROFILE DOMAIN-CONTAINING PROTEIN-RELATED"/>
    <property type="match status" value="1"/>
</dbReference>
<dbReference type="PANTHER" id="PTHR11360">
    <property type="entry name" value="MONOCARBOXYLATE TRANSPORTER"/>
    <property type="match status" value="1"/>
</dbReference>
<gene>
    <name evidence="7" type="ORF">LEN_3528</name>
</gene>
<name>A0AAU9AIV6_LYSEN</name>
<evidence type="ECO:0000256" key="5">
    <source>
        <dbReference type="SAM" id="Phobius"/>
    </source>
</evidence>
<feature type="transmembrane region" description="Helical" evidence="5">
    <location>
        <begin position="228"/>
        <end position="246"/>
    </location>
</feature>
<dbReference type="Pfam" id="PF07690">
    <property type="entry name" value="MFS_1"/>
    <property type="match status" value="1"/>
</dbReference>
<evidence type="ECO:0000259" key="6">
    <source>
        <dbReference type="PROSITE" id="PS50850"/>
    </source>
</evidence>
<dbReference type="InterPro" id="IPR020846">
    <property type="entry name" value="MFS_dom"/>
</dbReference>
<feature type="domain" description="Major facilitator superfamily (MFS) profile" evidence="6">
    <location>
        <begin position="45"/>
        <end position="494"/>
    </location>
</feature>
<feature type="transmembrane region" description="Helical" evidence="5">
    <location>
        <begin position="335"/>
        <end position="358"/>
    </location>
</feature>
<feature type="transmembrane region" description="Helical" evidence="5">
    <location>
        <begin position="431"/>
        <end position="450"/>
    </location>
</feature>
<feature type="region of interest" description="Disordered" evidence="4">
    <location>
        <begin position="1"/>
        <end position="20"/>
    </location>
</feature>
<dbReference type="GO" id="GO:0022857">
    <property type="term" value="F:transmembrane transporter activity"/>
    <property type="evidence" value="ECO:0007669"/>
    <property type="project" value="InterPro"/>
</dbReference>
<dbReference type="InterPro" id="IPR050327">
    <property type="entry name" value="Proton-linked_MCT"/>
</dbReference>
<evidence type="ECO:0000313" key="7">
    <source>
        <dbReference type="EMBL" id="BAV99015.1"/>
    </source>
</evidence>
<dbReference type="KEGG" id="lem:LEN_3528"/>
<dbReference type="PROSITE" id="PS50850">
    <property type="entry name" value="MFS"/>
    <property type="match status" value="1"/>
</dbReference>
<proteinExistence type="predicted"/>
<dbReference type="SUPFAM" id="SSF103473">
    <property type="entry name" value="MFS general substrate transporter"/>
    <property type="match status" value="1"/>
</dbReference>
<dbReference type="Gene3D" id="1.20.1250.20">
    <property type="entry name" value="MFS general substrate transporter like domains"/>
    <property type="match status" value="2"/>
</dbReference>
<keyword evidence="1 5" id="KW-0812">Transmembrane</keyword>
<dbReference type="EMBL" id="AP014940">
    <property type="protein sequence ID" value="BAV99015.1"/>
    <property type="molecule type" value="Genomic_DNA"/>
</dbReference>
<evidence type="ECO:0000256" key="1">
    <source>
        <dbReference type="ARBA" id="ARBA00022692"/>
    </source>
</evidence>
<dbReference type="InterPro" id="IPR011701">
    <property type="entry name" value="MFS"/>
</dbReference>
<feature type="transmembrane region" description="Helical" evidence="5">
    <location>
        <begin position="370"/>
        <end position="388"/>
    </location>
</feature>
<feature type="transmembrane region" description="Helical" evidence="5">
    <location>
        <begin position="39"/>
        <end position="63"/>
    </location>
</feature>
<feature type="transmembrane region" description="Helical" evidence="5">
    <location>
        <begin position="154"/>
        <end position="176"/>
    </location>
</feature>
<reference evidence="7 8" key="1">
    <citation type="journal article" date="2017" name="DNA Res.">
        <title>Complete genome sequence and expression profile of the commercial lytic enzyme producer Lysobacter enzymogenes M497-1.</title>
        <authorList>
            <person name="Takami H."/>
            <person name="Toyoda A."/>
            <person name="Uchiyama I."/>
            <person name="Itoh T."/>
            <person name="Takaki Y."/>
            <person name="Arai W."/>
            <person name="Nishi S."/>
            <person name="Kawai M."/>
            <person name="Shinya K."/>
            <person name="Ikeda H."/>
        </authorList>
    </citation>
    <scope>NUCLEOTIDE SEQUENCE [LARGE SCALE GENOMIC DNA]</scope>
    <source>
        <strain evidence="7 8">M497-1</strain>
    </source>
</reference>
<feature type="compositionally biased region" description="Low complexity" evidence="4">
    <location>
        <begin position="1"/>
        <end position="15"/>
    </location>
</feature>
<evidence type="ECO:0000256" key="2">
    <source>
        <dbReference type="ARBA" id="ARBA00022989"/>
    </source>
</evidence>
<dbReference type="CDD" id="cd17353">
    <property type="entry name" value="MFS_OFA_like"/>
    <property type="match status" value="1"/>
</dbReference>
<dbReference type="RefSeq" id="WP_083382340.1">
    <property type="nucleotide sequence ID" value="NZ_AP014940.1"/>
</dbReference>
<feature type="transmembrane region" description="Helical" evidence="5">
    <location>
        <begin position="98"/>
        <end position="117"/>
    </location>
</feature>
<dbReference type="InterPro" id="IPR036259">
    <property type="entry name" value="MFS_trans_sf"/>
</dbReference>
<protein>
    <submittedName>
        <fullName evidence="7">Integral membrane transporter</fullName>
    </submittedName>
</protein>
<evidence type="ECO:0000256" key="4">
    <source>
        <dbReference type="SAM" id="MobiDB-lite"/>
    </source>
</evidence>
<feature type="transmembrane region" description="Helical" evidence="5">
    <location>
        <begin position="537"/>
        <end position="558"/>
    </location>
</feature>
<organism evidence="7 8">
    <name type="scientific">Lysobacter enzymogenes</name>
    <dbReference type="NCBI Taxonomy" id="69"/>
    <lineage>
        <taxon>Bacteria</taxon>
        <taxon>Pseudomonadati</taxon>
        <taxon>Pseudomonadota</taxon>
        <taxon>Gammaproteobacteria</taxon>
        <taxon>Lysobacterales</taxon>
        <taxon>Lysobacteraceae</taxon>
        <taxon>Lysobacter</taxon>
    </lineage>
</organism>
<keyword evidence="3 5" id="KW-0472">Membrane</keyword>
<dbReference type="Proteomes" id="UP000218824">
    <property type="component" value="Chromosome"/>
</dbReference>
<feature type="transmembrane region" description="Helical" evidence="5">
    <location>
        <begin position="285"/>
        <end position="306"/>
    </location>
</feature>
<evidence type="ECO:0000313" key="8">
    <source>
        <dbReference type="Proteomes" id="UP000218824"/>
    </source>
</evidence>
<accession>A0AAU9AIV6</accession>
<feature type="transmembrane region" description="Helical" evidence="5">
    <location>
        <begin position="394"/>
        <end position="419"/>
    </location>
</feature>
<feature type="transmembrane region" description="Helical" evidence="5">
    <location>
        <begin position="129"/>
        <end position="148"/>
    </location>
</feature>
<feature type="transmembrane region" description="Helical" evidence="5">
    <location>
        <begin position="188"/>
        <end position="208"/>
    </location>
</feature>